<evidence type="ECO:0000256" key="3">
    <source>
        <dbReference type="ARBA" id="ARBA00023136"/>
    </source>
</evidence>
<evidence type="ECO:0000313" key="9">
    <source>
        <dbReference type="Proteomes" id="UP000198668"/>
    </source>
</evidence>
<name>A0A1I3B5U8_9LACT</name>
<dbReference type="InterPro" id="IPR001460">
    <property type="entry name" value="PCN-bd_Tpept"/>
</dbReference>
<dbReference type="InterPro" id="IPR005311">
    <property type="entry name" value="PBP_dimer"/>
</dbReference>
<dbReference type="InterPro" id="IPR032710">
    <property type="entry name" value="NTF2-like_dom_sf"/>
</dbReference>
<evidence type="ECO:0000259" key="5">
    <source>
        <dbReference type="Pfam" id="PF00905"/>
    </source>
</evidence>
<evidence type="ECO:0000259" key="7">
    <source>
        <dbReference type="Pfam" id="PF05223"/>
    </source>
</evidence>
<dbReference type="GO" id="GO:0005886">
    <property type="term" value="C:plasma membrane"/>
    <property type="evidence" value="ECO:0007669"/>
    <property type="project" value="UniProtKB-SubCell"/>
</dbReference>
<dbReference type="Pfam" id="PF03717">
    <property type="entry name" value="PBP_dimer"/>
    <property type="match status" value="1"/>
</dbReference>
<evidence type="ECO:0000256" key="1">
    <source>
        <dbReference type="ARBA" id="ARBA00004162"/>
    </source>
</evidence>
<reference evidence="8 9" key="1">
    <citation type="submission" date="2016-10" db="EMBL/GenBank/DDBJ databases">
        <authorList>
            <person name="de Groot N.N."/>
        </authorList>
    </citation>
    <scope>NUCLEOTIDE SEQUENCE [LARGE SCALE GENOMIC DNA]</scope>
    <source>
        <strain evidence="8 9">DSM 27630</strain>
    </source>
</reference>
<dbReference type="Gene3D" id="3.10.450.100">
    <property type="entry name" value="NTF2-like, domain 1"/>
    <property type="match status" value="1"/>
</dbReference>
<feature type="transmembrane region" description="Helical" evidence="4">
    <location>
        <begin position="12"/>
        <end position="32"/>
    </location>
</feature>
<dbReference type="GO" id="GO:0071555">
    <property type="term" value="P:cell wall organization"/>
    <property type="evidence" value="ECO:0007669"/>
    <property type="project" value="TreeGrafter"/>
</dbReference>
<dbReference type="AlphaFoldDB" id="A0A1I3B5U8"/>
<dbReference type="Proteomes" id="UP000198668">
    <property type="component" value="Unassembled WGS sequence"/>
</dbReference>
<dbReference type="Pfam" id="PF05223">
    <property type="entry name" value="MecA_N"/>
    <property type="match status" value="1"/>
</dbReference>
<comment type="similarity">
    <text evidence="2">Belongs to the transpeptidase family.</text>
</comment>
<dbReference type="InterPro" id="IPR012338">
    <property type="entry name" value="Beta-lactam/transpept-like"/>
</dbReference>
<dbReference type="OrthoDB" id="9766847at2"/>
<keyword evidence="4" id="KW-1133">Transmembrane helix</keyword>
<dbReference type="PANTHER" id="PTHR30627:SF25">
    <property type="entry name" value="PENICILLIN-BINDING PROTEIN 3"/>
    <property type="match status" value="1"/>
</dbReference>
<feature type="domain" description="Penicillin-binding protein transpeptidase" evidence="5">
    <location>
        <begin position="362"/>
        <end position="658"/>
    </location>
</feature>
<gene>
    <name evidence="8" type="ORF">SAMN04489868_1049</name>
</gene>
<keyword evidence="9" id="KW-1185">Reference proteome</keyword>
<evidence type="ECO:0000313" key="8">
    <source>
        <dbReference type="EMBL" id="SFH57466.1"/>
    </source>
</evidence>
<organism evidence="8 9">
    <name type="scientific">Pisciglobus halotolerans</name>
    <dbReference type="NCBI Taxonomy" id="745365"/>
    <lineage>
        <taxon>Bacteria</taxon>
        <taxon>Bacillati</taxon>
        <taxon>Bacillota</taxon>
        <taxon>Bacilli</taxon>
        <taxon>Lactobacillales</taxon>
        <taxon>Carnobacteriaceae</taxon>
    </lineage>
</organism>
<protein>
    <submittedName>
        <fullName evidence="8">Penicillin-binding protein</fullName>
    </submittedName>
</protein>
<dbReference type="SUPFAM" id="SSF54427">
    <property type="entry name" value="NTF2-like"/>
    <property type="match status" value="1"/>
</dbReference>
<dbReference type="SUPFAM" id="SSF56601">
    <property type="entry name" value="beta-lactamase/transpeptidase-like"/>
    <property type="match status" value="1"/>
</dbReference>
<dbReference type="RefSeq" id="WP_092091199.1">
    <property type="nucleotide sequence ID" value="NZ_FOQE01000004.1"/>
</dbReference>
<dbReference type="InterPro" id="IPR007887">
    <property type="entry name" value="MecA_N"/>
</dbReference>
<dbReference type="Pfam" id="PF00905">
    <property type="entry name" value="Transpeptidase"/>
    <property type="match status" value="1"/>
</dbReference>
<keyword evidence="3 4" id="KW-0472">Membrane</keyword>
<sequence length="675" mass="73488">MRQNQKRTFPTWGIIALVVVLIAAGGLGYVFWSKQHDEKLAQKAVEDYTQALEKQDYSAMSKMVTTASLEKIGYTKEQMIERYENIYGGIGASNIKVSDIKKEKGTDAGNYQVSYTVDMVTSLGQLKKQTYKTTLEKGEDSYQLDWNTALIFPGMAADDKVAVSTTKGNRGELLAKDGKPLATEGKAWQVGLYPVALGEGEERKKNLSAAAEAFGVTAEQLEKVLSADWVTEDSFVPFATISESEDRPELKGIVYQETTARTYPLNEAAAHLTGYVGEVSAEDIEKDPTLSTGDVIGKVGLEKAFDKQLRGKKGGKIAIKDSEGNEKEVLQENRMEDGKDITLTIDADLQQAAFDQLNGQKGSVVFTNPSDGDLLALVSSPSYDVNQMTAGISSEDYQAYADDSDSPFLTRYTARYAPGSTFKTITGAIGLDAGTTKPEDTSKVNGLKWQKDASWGNYFVTRVADVPSVNLEQAYVYSDNIFFAKEALKMGEKTFLAGLDKFIFGEDLKLPMAMKPAQISNDGKLASEALLADTGFGQGQLLISPIQQAAMYSVFANDGKLVYPKLTDDQETAEPKQAVTADAVATVKKDLIQVVENEHGSAHKLADLNLPMAAKTGTAETVEKENGEKETNGFLLTFDAESSRYMMVAMMEDTSSGKVVDTMKPLLAKIDTLIK</sequence>
<feature type="domain" description="Penicillin-binding protein dimerisation" evidence="6">
    <location>
        <begin position="166"/>
        <end position="329"/>
    </location>
</feature>
<dbReference type="InterPro" id="IPR050515">
    <property type="entry name" value="Beta-lactam/transpept"/>
</dbReference>
<dbReference type="GO" id="GO:0046677">
    <property type="term" value="P:response to antibiotic"/>
    <property type="evidence" value="ECO:0007669"/>
    <property type="project" value="InterPro"/>
</dbReference>
<dbReference type="GO" id="GO:0071972">
    <property type="term" value="F:peptidoglycan L,D-transpeptidase activity"/>
    <property type="evidence" value="ECO:0007669"/>
    <property type="project" value="TreeGrafter"/>
</dbReference>
<dbReference type="EMBL" id="FOQE01000004">
    <property type="protein sequence ID" value="SFH57466.1"/>
    <property type="molecule type" value="Genomic_DNA"/>
</dbReference>
<dbReference type="Gene3D" id="3.40.710.10">
    <property type="entry name" value="DD-peptidase/beta-lactamase superfamily"/>
    <property type="match status" value="1"/>
</dbReference>
<evidence type="ECO:0000256" key="4">
    <source>
        <dbReference type="SAM" id="Phobius"/>
    </source>
</evidence>
<dbReference type="Gene3D" id="3.90.1310.10">
    <property type="entry name" value="Penicillin-binding protein 2a (Domain 2)"/>
    <property type="match status" value="1"/>
</dbReference>
<dbReference type="PANTHER" id="PTHR30627">
    <property type="entry name" value="PEPTIDOGLYCAN D,D-TRANSPEPTIDASE"/>
    <property type="match status" value="1"/>
</dbReference>
<evidence type="ECO:0000256" key="2">
    <source>
        <dbReference type="ARBA" id="ARBA00007171"/>
    </source>
</evidence>
<keyword evidence="4" id="KW-0812">Transmembrane</keyword>
<feature type="domain" description="NTF2-like N-terminal transpeptidase" evidence="7">
    <location>
        <begin position="41"/>
        <end position="159"/>
    </location>
</feature>
<dbReference type="Gene3D" id="3.30.1390.30">
    <property type="entry name" value="Penicillin-binding protein 2a, domain 3"/>
    <property type="match status" value="1"/>
</dbReference>
<dbReference type="GO" id="GO:0008658">
    <property type="term" value="F:penicillin binding"/>
    <property type="evidence" value="ECO:0007669"/>
    <property type="project" value="InterPro"/>
</dbReference>
<comment type="subcellular location">
    <subcellularLocation>
        <location evidence="1">Cell membrane</location>
        <topology evidence="1">Single-pass membrane protein</topology>
    </subcellularLocation>
</comment>
<dbReference type="SUPFAM" id="SSF56519">
    <property type="entry name" value="Penicillin binding protein dimerisation domain"/>
    <property type="match status" value="1"/>
</dbReference>
<evidence type="ECO:0000259" key="6">
    <source>
        <dbReference type="Pfam" id="PF03717"/>
    </source>
</evidence>
<proteinExistence type="inferred from homology"/>
<accession>A0A1I3B5U8</accession>
<dbReference type="InterPro" id="IPR036138">
    <property type="entry name" value="PBP_dimer_sf"/>
</dbReference>